<dbReference type="EMBL" id="RKOR01000047">
    <property type="protein sequence ID" value="ROY47057.1"/>
    <property type="molecule type" value="Genomic_DNA"/>
</dbReference>
<evidence type="ECO:0000313" key="1">
    <source>
        <dbReference type="EMBL" id="ROY47057.1"/>
    </source>
</evidence>
<gene>
    <name evidence="1" type="ORF">EGW70_13180</name>
</gene>
<sequence>MVEQRELVHRYYVLGTSTLDKVLKVLLNLSSDGVLALKDKFLPLKGENNLYKLMNREDPLTSAQLHEKVNLNKLKEQLEAQGLPFAFKETKEGTNFYFRVKDTELSKKALERVLTDIKKNPQMILRKPNTMTFDERLAYTAANKKYVGKIDQTKTITKGRKL</sequence>
<protein>
    <submittedName>
        <fullName evidence="1">DUF3801 domain-containing protein</fullName>
    </submittedName>
</protein>
<dbReference type="AlphaFoldDB" id="A0A3N3RW10"/>
<comment type="caution">
    <text evidence="1">The sequence shown here is derived from an EMBL/GenBank/DDBJ whole genome shotgun (WGS) entry which is preliminary data.</text>
</comment>
<name>A0A3N3RW10_ENTFL</name>
<evidence type="ECO:0000313" key="2">
    <source>
        <dbReference type="Proteomes" id="UP000275941"/>
    </source>
</evidence>
<dbReference type="InterPro" id="IPR024234">
    <property type="entry name" value="DUF3801"/>
</dbReference>
<accession>A0A3N3RW10</accession>
<reference evidence="1 2" key="1">
    <citation type="submission" date="2018-10" db="EMBL/GenBank/DDBJ databases">
        <title>Genotypes and phenotypes of Enterococci isolated from broiler chickens.</title>
        <authorList>
            <person name="Muhammad A.R."/>
            <person name="Diarra M.S."/>
        </authorList>
    </citation>
    <scope>NUCLEOTIDE SEQUENCE [LARGE SCALE GENOMIC DNA]</scope>
    <source>
        <strain evidence="1 2">P7 C A21</strain>
    </source>
</reference>
<organism evidence="1 2">
    <name type="scientific">Enterococcus faecalis</name>
    <name type="common">Streptococcus faecalis</name>
    <dbReference type="NCBI Taxonomy" id="1351"/>
    <lineage>
        <taxon>Bacteria</taxon>
        <taxon>Bacillati</taxon>
        <taxon>Bacillota</taxon>
        <taxon>Bacilli</taxon>
        <taxon>Lactobacillales</taxon>
        <taxon>Enterococcaceae</taxon>
        <taxon>Enterococcus</taxon>
    </lineage>
</organism>
<proteinExistence type="predicted"/>
<dbReference type="OrthoDB" id="2191509at2"/>
<dbReference type="Pfam" id="PF12687">
    <property type="entry name" value="DUF3801"/>
    <property type="match status" value="1"/>
</dbReference>
<dbReference type="Proteomes" id="UP000275941">
    <property type="component" value="Unassembled WGS sequence"/>
</dbReference>